<sequence>MRDVAQRFGIGLTTLHRQNDRCINFLLDIAPNIIKFLSTAEEKTIAAVNFAKISGFPNVLGCIDTVHQLTSEFQLIKLIKLFQYKIVASKPQGQAKVSSKRSNVCMGGKGEKLIPRKCKTENVPRNSTGMPASSDVRNGNDLLAEVDNAVQDVMNFVPAVEWDSMLANNDPVTYMTSTSEIGNNIYANDPKCSDPLTLSNGQYVGKGSNARLYAQSTFALNKSQTKWISVGLCAELQFDPVVKLMGKGQCITLTEIEWKTLVCYRSIITNSFAGYATTTSYHEVCGVKITMEWMNKAKKVLKMQRAEETIYLAYDSVHEMWKLCDLIMTRLELLKRLEYKRYYDSIIDTIALKGGDVKEGIIRIVSKICVSEYSCITKELLIFGMDKILLDIDLREHVRVILFLDEFDIARVSRGAMLVRDLSYEWYIGAEHPLSIMFEAYGDGGHEFQYVDGVFQMNDCVIRHEWVSELEDLRRRFEMDAEEVYDADTVMLEETLDYILPESSVSSPSSFAYEVDNLLEDIENNSDEEDREE</sequence>
<keyword evidence="2" id="KW-1185">Reference proteome</keyword>
<accession>A0AAN7Q4R8</accession>
<protein>
    <submittedName>
        <fullName evidence="1">Uncharacterized protein</fullName>
    </submittedName>
</protein>
<dbReference type="AlphaFoldDB" id="A0AAN7Q4R8"/>
<comment type="caution">
    <text evidence="1">The sequence shown here is derived from an EMBL/GenBank/DDBJ whole genome shotgun (WGS) entry which is preliminary data.</text>
</comment>
<reference evidence="2" key="1">
    <citation type="submission" date="2023-01" db="EMBL/GenBank/DDBJ databases">
        <title>Key to firefly adult light organ development and bioluminescence: homeobox transcription factors regulate luciferase expression and transportation to peroxisome.</title>
        <authorList>
            <person name="Fu X."/>
        </authorList>
    </citation>
    <scope>NUCLEOTIDE SEQUENCE [LARGE SCALE GENOMIC DNA]</scope>
</reference>
<evidence type="ECO:0000313" key="2">
    <source>
        <dbReference type="Proteomes" id="UP001353858"/>
    </source>
</evidence>
<organism evidence="1 2">
    <name type="scientific">Aquatica leii</name>
    <dbReference type="NCBI Taxonomy" id="1421715"/>
    <lineage>
        <taxon>Eukaryota</taxon>
        <taxon>Metazoa</taxon>
        <taxon>Ecdysozoa</taxon>
        <taxon>Arthropoda</taxon>
        <taxon>Hexapoda</taxon>
        <taxon>Insecta</taxon>
        <taxon>Pterygota</taxon>
        <taxon>Neoptera</taxon>
        <taxon>Endopterygota</taxon>
        <taxon>Coleoptera</taxon>
        <taxon>Polyphaga</taxon>
        <taxon>Elateriformia</taxon>
        <taxon>Elateroidea</taxon>
        <taxon>Lampyridae</taxon>
        <taxon>Luciolinae</taxon>
        <taxon>Aquatica</taxon>
    </lineage>
</organism>
<gene>
    <name evidence="1" type="ORF">RN001_001980</name>
</gene>
<evidence type="ECO:0000313" key="1">
    <source>
        <dbReference type="EMBL" id="KAK4885709.1"/>
    </source>
</evidence>
<dbReference type="Proteomes" id="UP001353858">
    <property type="component" value="Unassembled WGS sequence"/>
</dbReference>
<proteinExistence type="predicted"/>
<name>A0AAN7Q4R8_9COLE</name>
<dbReference type="EMBL" id="JARPUR010000001">
    <property type="protein sequence ID" value="KAK4885709.1"/>
    <property type="molecule type" value="Genomic_DNA"/>
</dbReference>